<dbReference type="Proteomes" id="UP000656042">
    <property type="component" value="Unassembled WGS sequence"/>
</dbReference>
<organism evidence="2 3">
    <name type="scientific">Mangrovihabitans endophyticus</name>
    <dbReference type="NCBI Taxonomy" id="1751298"/>
    <lineage>
        <taxon>Bacteria</taxon>
        <taxon>Bacillati</taxon>
        <taxon>Actinomycetota</taxon>
        <taxon>Actinomycetes</taxon>
        <taxon>Micromonosporales</taxon>
        <taxon>Micromonosporaceae</taxon>
        <taxon>Mangrovihabitans</taxon>
    </lineage>
</organism>
<name>A0A8J3BZF6_9ACTN</name>
<reference evidence="2" key="1">
    <citation type="journal article" date="2014" name="Int. J. Syst. Evol. Microbiol.">
        <title>Complete genome sequence of Corynebacterium casei LMG S-19264T (=DSM 44701T), isolated from a smear-ripened cheese.</title>
        <authorList>
            <consortium name="US DOE Joint Genome Institute (JGI-PGF)"/>
            <person name="Walter F."/>
            <person name="Albersmeier A."/>
            <person name="Kalinowski J."/>
            <person name="Ruckert C."/>
        </authorList>
    </citation>
    <scope>NUCLEOTIDE SEQUENCE</scope>
    <source>
        <strain evidence="2">CGMCC 4.7299</strain>
    </source>
</reference>
<dbReference type="RefSeq" id="WP_189078938.1">
    <property type="nucleotide sequence ID" value="NZ_BMMX01000006.1"/>
</dbReference>
<dbReference type="InterPro" id="IPR007813">
    <property type="entry name" value="PilN"/>
</dbReference>
<dbReference type="EMBL" id="BMMX01000006">
    <property type="protein sequence ID" value="GGK86522.1"/>
    <property type="molecule type" value="Genomic_DNA"/>
</dbReference>
<keyword evidence="1" id="KW-0472">Membrane</keyword>
<feature type="transmembrane region" description="Helical" evidence="1">
    <location>
        <begin position="44"/>
        <end position="61"/>
    </location>
</feature>
<protein>
    <recommendedName>
        <fullName evidence="4">Fimbrial assembly protein (PilN)</fullName>
    </recommendedName>
</protein>
<dbReference type="AlphaFoldDB" id="A0A8J3BZF6"/>
<reference evidence="2" key="2">
    <citation type="submission" date="2020-09" db="EMBL/GenBank/DDBJ databases">
        <authorList>
            <person name="Sun Q."/>
            <person name="Zhou Y."/>
        </authorList>
    </citation>
    <scope>NUCLEOTIDE SEQUENCE</scope>
    <source>
        <strain evidence="2">CGMCC 4.7299</strain>
    </source>
</reference>
<evidence type="ECO:0000313" key="2">
    <source>
        <dbReference type="EMBL" id="GGK86522.1"/>
    </source>
</evidence>
<keyword evidence="1" id="KW-0812">Transmembrane</keyword>
<evidence type="ECO:0008006" key="4">
    <source>
        <dbReference type="Google" id="ProtNLM"/>
    </source>
</evidence>
<keyword evidence="1" id="KW-1133">Transmembrane helix</keyword>
<evidence type="ECO:0000313" key="3">
    <source>
        <dbReference type="Proteomes" id="UP000656042"/>
    </source>
</evidence>
<accession>A0A8J3BZF6</accession>
<dbReference type="Pfam" id="PF05137">
    <property type="entry name" value="PilN"/>
    <property type="match status" value="1"/>
</dbReference>
<keyword evidence="3" id="KW-1185">Reference proteome</keyword>
<comment type="caution">
    <text evidence="2">The sequence shown here is derived from an EMBL/GenBank/DDBJ whole genome shotgun (WGS) entry which is preliminary data.</text>
</comment>
<gene>
    <name evidence="2" type="ORF">GCM10012284_20890</name>
</gene>
<evidence type="ECO:0000256" key="1">
    <source>
        <dbReference type="SAM" id="Phobius"/>
    </source>
</evidence>
<proteinExistence type="predicted"/>
<sequence>MATTLMPLDPAVSPQRVSRVLTISANLLPAEIVAARRARRSRTWVLITVFLVVLALAGWYVHAATVKRSADDELAAATTAATAVRHSETQYDEVLTVQAQTDAITNRLSALLADDLPWSTLLDTLRDVGDEAGVTVTGVNGSLVSDGGKGVTSTLPSASGATTVGMLTITGIAPDKPSVARYVDTLNAVTMVANPYVTSVTQNEAGVQFSLSVDVTSAALCGRFTTACKKAGED</sequence>